<reference evidence="11 12" key="1">
    <citation type="submission" date="2017-03" db="EMBL/GenBank/DDBJ databases">
        <title>Genome of the blue death feigning beetle - Asbolus verrucosus.</title>
        <authorList>
            <person name="Rider S.D."/>
        </authorList>
    </citation>
    <scope>NUCLEOTIDE SEQUENCE [LARGE SCALE GENOMIC DNA]</scope>
    <source>
        <strain evidence="11">Butters</strain>
        <tissue evidence="11">Head and leg muscle</tissue>
    </source>
</reference>
<keyword evidence="10" id="KW-1133">Transmembrane helix</keyword>
<evidence type="ECO:0000256" key="2">
    <source>
        <dbReference type="ARBA" id="ARBA00010617"/>
    </source>
</evidence>
<dbReference type="PANTHER" id="PTHR24291:SF187">
    <property type="entry name" value="CYTOCHROME P450 4AE1-RELATED"/>
    <property type="match status" value="1"/>
</dbReference>
<evidence type="ECO:0000256" key="8">
    <source>
        <dbReference type="PIRSR" id="PIRSR602401-1"/>
    </source>
</evidence>
<keyword evidence="12" id="KW-1185">Reference proteome</keyword>
<dbReference type="CDD" id="cd20628">
    <property type="entry name" value="CYP4"/>
    <property type="match status" value="1"/>
</dbReference>
<proteinExistence type="inferred from homology"/>
<keyword evidence="10" id="KW-0812">Transmembrane</keyword>
<dbReference type="EMBL" id="QDEB01130404">
    <property type="protein sequence ID" value="RZB39211.1"/>
    <property type="molecule type" value="Genomic_DNA"/>
</dbReference>
<name>A0A482V7N8_ASBVE</name>
<dbReference type="GO" id="GO:0016705">
    <property type="term" value="F:oxidoreductase activity, acting on paired donors, with incorporation or reduction of molecular oxygen"/>
    <property type="evidence" value="ECO:0007669"/>
    <property type="project" value="InterPro"/>
</dbReference>
<evidence type="ECO:0000256" key="4">
    <source>
        <dbReference type="ARBA" id="ARBA00022723"/>
    </source>
</evidence>
<dbReference type="PRINTS" id="PR00463">
    <property type="entry name" value="EP450I"/>
</dbReference>
<keyword evidence="10" id="KW-0472">Membrane</keyword>
<evidence type="ECO:0000256" key="7">
    <source>
        <dbReference type="ARBA" id="ARBA00023033"/>
    </source>
</evidence>
<comment type="similarity">
    <text evidence="2 9">Belongs to the cytochrome P450 family.</text>
</comment>
<dbReference type="InterPro" id="IPR002401">
    <property type="entry name" value="Cyt_P450_E_grp-I"/>
</dbReference>
<dbReference type="Pfam" id="PF00067">
    <property type="entry name" value="p450"/>
    <property type="match status" value="1"/>
</dbReference>
<keyword evidence="7 9" id="KW-0503">Monooxygenase</keyword>
<dbReference type="PROSITE" id="PS00086">
    <property type="entry name" value="CYTOCHROME_P450"/>
    <property type="match status" value="1"/>
</dbReference>
<evidence type="ECO:0000313" key="12">
    <source>
        <dbReference type="Proteomes" id="UP000292052"/>
    </source>
</evidence>
<dbReference type="STRING" id="1661398.A0A482V7N8"/>
<evidence type="ECO:0000256" key="6">
    <source>
        <dbReference type="ARBA" id="ARBA00023004"/>
    </source>
</evidence>
<keyword evidence="4 8" id="KW-0479">Metal-binding</keyword>
<evidence type="ECO:0000256" key="9">
    <source>
        <dbReference type="RuleBase" id="RU000461"/>
    </source>
</evidence>
<dbReference type="SUPFAM" id="SSF48264">
    <property type="entry name" value="Cytochrome P450"/>
    <property type="match status" value="1"/>
</dbReference>
<dbReference type="Proteomes" id="UP000292052">
    <property type="component" value="Unassembled WGS sequence"/>
</dbReference>
<accession>A0A482V7N8</accession>
<feature type="binding site" description="axial binding residue" evidence="8">
    <location>
        <position position="461"/>
    </location>
    <ligand>
        <name>heme</name>
        <dbReference type="ChEBI" id="CHEBI:30413"/>
    </ligand>
    <ligandPart>
        <name>Fe</name>
        <dbReference type="ChEBI" id="CHEBI:18248"/>
    </ligandPart>
</feature>
<dbReference type="InterPro" id="IPR017972">
    <property type="entry name" value="Cyt_P450_CS"/>
</dbReference>
<dbReference type="InterPro" id="IPR001128">
    <property type="entry name" value="Cyt_P450"/>
</dbReference>
<feature type="transmembrane region" description="Helical" evidence="10">
    <location>
        <begin position="7"/>
        <end position="25"/>
    </location>
</feature>
<dbReference type="Gene3D" id="1.10.630.10">
    <property type="entry name" value="Cytochrome P450"/>
    <property type="match status" value="1"/>
</dbReference>
<dbReference type="OrthoDB" id="1470350at2759"/>
<evidence type="ECO:0000256" key="3">
    <source>
        <dbReference type="ARBA" id="ARBA00022617"/>
    </source>
</evidence>
<protein>
    <submittedName>
        <fullName evidence="11">p450 domain containing protein</fullName>
    </submittedName>
</protein>
<dbReference type="InterPro" id="IPR050196">
    <property type="entry name" value="Cytochrome_P450_Monoox"/>
</dbReference>
<dbReference type="InterPro" id="IPR036396">
    <property type="entry name" value="Cyt_P450_sf"/>
</dbReference>
<keyword evidence="5 9" id="KW-0560">Oxidoreductase</keyword>
<evidence type="ECO:0000256" key="5">
    <source>
        <dbReference type="ARBA" id="ARBA00023002"/>
    </source>
</evidence>
<dbReference type="GO" id="GO:0005506">
    <property type="term" value="F:iron ion binding"/>
    <property type="evidence" value="ECO:0007669"/>
    <property type="project" value="InterPro"/>
</dbReference>
<keyword evidence="6 8" id="KW-0408">Iron</keyword>
<comment type="cofactor">
    <cofactor evidence="1 8">
        <name>heme</name>
        <dbReference type="ChEBI" id="CHEBI:30413"/>
    </cofactor>
</comment>
<organism evidence="11 12">
    <name type="scientific">Asbolus verrucosus</name>
    <name type="common">Desert ironclad beetle</name>
    <dbReference type="NCBI Taxonomy" id="1661398"/>
    <lineage>
        <taxon>Eukaryota</taxon>
        <taxon>Metazoa</taxon>
        <taxon>Ecdysozoa</taxon>
        <taxon>Arthropoda</taxon>
        <taxon>Hexapoda</taxon>
        <taxon>Insecta</taxon>
        <taxon>Pterygota</taxon>
        <taxon>Neoptera</taxon>
        <taxon>Endopterygota</taxon>
        <taxon>Coleoptera</taxon>
        <taxon>Polyphaga</taxon>
        <taxon>Cucujiformia</taxon>
        <taxon>Tenebrionidae</taxon>
        <taxon>Pimeliinae</taxon>
        <taxon>Asbolus</taxon>
    </lineage>
</organism>
<dbReference type="PANTHER" id="PTHR24291">
    <property type="entry name" value="CYTOCHROME P450 FAMILY 4"/>
    <property type="match status" value="1"/>
</dbReference>
<sequence length="515" mass="58885">MGIITELFVLFGIASLVYWWLSQFTKNNQYFQSIPGPPAIPILGHALDFTSTTEYLQTLFRYSKQYGGIFRLQIGPTRKVVVVSDYKILECILSSTKLLSKSTAYKFLYPWLGTGLLTSDGSKWKKHRRILTPAFHFQILEQFVEVFESCGEKLVEIFEKQVGKDSFDVYPFVTLCSLDIICGKSSFPELMHHVSNICVKESIMGTSVSAQSDANSDYVRSVKDMCRIVLERALSPIQMHDFLYPLTQNYSTQQEALKILHTQTINVIRSRRQELKSKDEGTKQEHSFTKNKKAFLDLLLQATIDEIPLTEEEIREQVDTFMFEGHDTTASAISFSIFCLANFPHVQQKAFEEQKFIFGDDRNPNVTYANLRNMKYLEQVIKETLRLYPSVPVYGRKTTEIVDFDNAVLPAGATILLFAYGIQRDSKYFEDPETFNPSRFENADGKLPYAFIPFSAGPRNCIGQKFALLEMKSVLSKILRKFELQPTNPQHVLKLSAEAVLKSANGIKIKLKCRR</sequence>
<keyword evidence="3 8" id="KW-0349">Heme</keyword>
<evidence type="ECO:0000256" key="1">
    <source>
        <dbReference type="ARBA" id="ARBA00001971"/>
    </source>
</evidence>
<gene>
    <name evidence="11" type="ORF">BDFB_009968</name>
</gene>
<dbReference type="GO" id="GO:0004497">
    <property type="term" value="F:monooxygenase activity"/>
    <property type="evidence" value="ECO:0007669"/>
    <property type="project" value="UniProtKB-KW"/>
</dbReference>
<comment type="caution">
    <text evidence="11">The sequence shown here is derived from an EMBL/GenBank/DDBJ whole genome shotgun (WGS) entry which is preliminary data.</text>
</comment>
<evidence type="ECO:0000256" key="10">
    <source>
        <dbReference type="SAM" id="Phobius"/>
    </source>
</evidence>
<dbReference type="GO" id="GO:0020037">
    <property type="term" value="F:heme binding"/>
    <property type="evidence" value="ECO:0007669"/>
    <property type="project" value="InterPro"/>
</dbReference>
<dbReference type="PRINTS" id="PR00385">
    <property type="entry name" value="P450"/>
</dbReference>
<evidence type="ECO:0000313" key="11">
    <source>
        <dbReference type="EMBL" id="RZB39211.1"/>
    </source>
</evidence>
<dbReference type="AlphaFoldDB" id="A0A482V7N8"/>